<dbReference type="GO" id="GO:0016788">
    <property type="term" value="F:hydrolase activity, acting on ester bonds"/>
    <property type="evidence" value="ECO:0007669"/>
    <property type="project" value="InterPro"/>
</dbReference>
<feature type="region of interest" description="Disordered" evidence="1">
    <location>
        <begin position="27"/>
        <end position="79"/>
    </location>
</feature>
<dbReference type="PROSITE" id="PS50181">
    <property type="entry name" value="FBOX"/>
    <property type="match status" value="1"/>
</dbReference>
<reference evidence="4 5" key="1">
    <citation type="submission" date="2019-01" db="EMBL/GenBank/DDBJ databases">
        <authorList>
            <consortium name="Pathogen Informatics"/>
        </authorList>
    </citation>
    <scope>NUCLEOTIDE SEQUENCE [LARGE SCALE GENOMIC DNA]</scope>
    <source>
        <strain evidence="4 5">NCTC10146</strain>
    </source>
</reference>
<protein>
    <recommendedName>
        <fullName evidence="3">F-box domain-containing protein</fullName>
    </recommendedName>
</protein>
<organism evidence="4 5">
    <name type="scientific">Mycoplasmopsis canis</name>
    <dbReference type="NCBI Taxonomy" id="29555"/>
    <lineage>
        <taxon>Bacteria</taxon>
        <taxon>Bacillati</taxon>
        <taxon>Mycoplasmatota</taxon>
        <taxon>Mycoplasmoidales</taxon>
        <taxon>Metamycoplasmataceae</taxon>
        <taxon>Mycoplasmopsis</taxon>
    </lineage>
</organism>
<accession>A0A449ARG4</accession>
<dbReference type="InterPro" id="IPR001810">
    <property type="entry name" value="F-box_dom"/>
</dbReference>
<feature type="signal peptide" evidence="2">
    <location>
        <begin position="1"/>
        <end position="25"/>
    </location>
</feature>
<feature type="domain" description="F-box" evidence="3">
    <location>
        <begin position="2024"/>
        <end position="2075"/>
    </location>
</feature>
<dbReference type="Pfam" id="PF00657">
    <property type="entry name" value="Lipase_GDSL"/>
    <property type="match status" value="1"/>
</dbReference>
<name>A0A449ARG4_9BACT</name>
<sequence length="3346" mass="380401">MKKRKNLLMSMMALAISASIVTACKAPGSSEPIKSGGSDIKVASKDKVDTNTPGKPSGAISPVERNNGILGGQNNSGNQISEIDFPRKRSKNFISANTKIKYVAIGDSITAGFDGSLPEDYKGKLEKDGSISGLSYASYLARMLNQNQRIASFDNFAVSGSRTLDWIKLFEIEYPNTPSDETIERIFPNHHSLKAYIIKKLQESNLITFTLGANDFFGLFFETINDSKALNIINKFLSKKPVLNDAIVFINKLFQVTLPEIKNRLIKFIQYLKEVAPHSNINLISYPMPMQMLFNILNEYISKELFNNSIDIKAGNILSEVINDNLKQISEITSINYIQAYNPNFWTNNAKEITSIFFDIHPGTKGYKKLATDIYLKITKENLNEKYYSKYDFNKEYLKSDSNTSEYQIEVTNSDEVVIGKNSLDFMNKVTDYENHINSKRSPYNFAKRISGLTKIFDHYVQEVFGFLTDNNFYNSIDPQGMLKNILLKKSSHGGTFFSAIISKIIASENLNNILGNIQNQINALIDQNNLNLETLKKVFVANIINLDNIALVINTLAESELINNDKNEISSALKNVVSNIIANYKTNIVSLIASPILDKLKGIEFNKEEFSNLLEEIISSSDFRQLIDKFIDIFIFNSNDFKDLSSITEFIKAFFKNDQNNTEIAKLINDNLKNIIQNEKVQTFVSNLIFSYLESNHLSKGITSEQINLAVADIFKLAQNLNEEFNIINLFIKNTLNELSIHGLGNISNVIPGAILGSLQELFSSDNTENNIVKLVKTLANSDLAARHNGLLKQLIINLFEDQNISKFSAAITSALLSNKTVAKYVTESNLNSLVSKLMSFSETKSLLTSAIDSTITNYEAFKNVTSTNEIILKVLGSLDFDSIKTNSISLVNNTRNSDEFKNVVKDILIRFLSNYIPEINDTHHQFISELINDLNTIVTELNIVEPLITKFFEFINNAKTSSNFVKSLETLGSELIKVLKERSLTNPIELIKRILKKEYVQNNPSYLAILTKVLYSELHNSGLLVDLINNDLAKVLESEPVINYVDKDEIITFVLRFLNNGESSKIIEKSILAVISNPLLLDNINNQKELVNSLLINTNIKDLLKTNLKELFIDLLDEISLNKTLSKSLIELSKNSAFPVESKFSPLIEKVIPSLLSVLEKTNKYSNFVSAIFDALSSSNNIDQIAGNLLNNLSTAFDIKDINLYKWILNSPLFVEHKELLKEFIKLFISKLKENNFLDLIKNSIPDELPLGITKAELNQTLSSLAQNENLHNILNSSIDHLFVKIDELKIIKTPVEGLKIILGDNTFLNSIKNDLTPFINTIKNDTTITKLVTYFVNSIFKNEKYSWVLDNVNEKEKFIQNTYLAVSGEIQNLNIIEHIFSGITKFINLENNNDLNKLADSIIDEILTEFNETKLETNIVRIIKSLSAGYFEQNKDSLIQVTKNIYNHFTSSIENLTTITNPLFQKHSSKIEEFISLNDLNSFILSLLNDESLKDYIFSEISSLFSSSGRFSDVTNISDIVLKIIKGLNKDSLKTFIKSLISKFNDDKYKTLIATILTNIIKTKYTEIYDENETLSFMKNLISDLFVAEQKLMIKDSFIDGFVDAITKDSNSSYNDLLQSIKQYISSWSGSFTNKLTEKSSELINYLFNSNIFAHNKAYFFRIIKFAAKYIIQNSDFLLDTFNNFLIQNNLLDSSNKITQSQFVKFKEFILEINDFDSNISIIDKTLSLTDEEISNINSLDSLTNTLGNKLIKAINFTDYKFVKAVLSSRFVKEEKELIKNVFIKLIDKYLKENELRKLIPDSLFNDISRALNVESAQFRDLVINIFSSTSMNNVLKKMINKLLDNTDTLKINSTYNDLVKSIFSLEGFKSEIQSDFVQIIKEQLSRTDFKNWLKTLILNFLNNESLAPYFNGVNNKDTLAENIISIYDILDKRLELSNVLFDTLFEALKTNGYKLNISSIIQSLFSAVKLKITSTNNSEELVINLIKDIAKSNLFSSDQNDLVIIFNNIIENLGNSDVINNIIDNIPENIKNKILEFFPLEDLKTLANFILRNSNFKSIVENALRTLFSRINELNSISSYTDLFKKLFEIINIETLETSIKGLIHDLLNTEEIHSSLHRVLKQTLRSLGVNVDQTEMDGFILLIAQNSNEIVNKINIIDPIITKFFEKLKLAKTRNSFEEMSTDFASIVPEVSSIIQTTVTSNPKEFIDKILSIDFIRQNKNTFNSLISQLIIGLKNKGTLLQVISIEIDKINPSSPFLQILDKESIKLFINIILESDNLNSLINSVTPELLANTEWLNFLNNPFELFKKLLSNNKIRDAFKVFLENASLNIPRNNKTTQLVLNLIDNISRKYGVNLNGINKTNLVNGFLTNTIPFIRDLGLWPNILDNTINFILNSNNFNEVSTKISSYLNNSIRYNEFDLYKKFFIHFEFIKNDKEGFVNIVERIYNKLIDNGTLRSFFTTEISKLAFANKYSISNEELNQLFDSIFKDPTFVNRAKNMLSILVDNWNIFKESNSFKDLIKRISNIPAIETQGKELISYILNKLLDHPSLKSILSRIIVREINSSSYSKIFKGISNPETMISNLLPIFKIIDKHLLISSNLVNDIYAKVKIDYETISLNTIIESLSNSAKTFFNNENFDASFTAMFKEIINHNEVQNRKNDVIQIIGNISETVFDQIDFGNLIWSSLPESAKTFTVNNLISQQQFTRIFNDILESSSIRELVNDIATYVLSNKDQFANTNSILDIVKVYISVESNQNNFKTRVLTIIKNGFKKQGTVEAVRSILEKAFTFLGINNNEYADDIINKLSNGFAEFLERQQIFEKALTGVINQLKTTNNFRDIPTEVVNGLLNEVKPSDFNTIKRIFNDPLVQQNKTAMLSLVLEAIGNFLDNEQKIRDIISNLGLASVLVSSNTNIDRSLINDMLVLAVKNPDLRDALKISLSDFIERASVYNKNESWLAALNTLMKTPRSGELKAKFTNWVKSILTNPDNRLTQGVAQVLISKFRDAGIMLEFTSDASMMNSIVAQFFRALSERRELSTIIDKIYENVKSIDFERIGKENIKLVKNAITNGAFSIILTDDQRNISFHKLLSQFDFLQYLIDRIGDNNYVRLIHRMFETSDRQRMTGVYAFIKNQLIGGGGGGSNQSGGGAQSPEDAPYGFSFDESIFTVVERTKKLISVLFRPVFRDMFLTASTGNYNFSNPQANMHYKVLYRMAALMLWFIHDKAVSGFAFWNGTSLDVESVFVSALDDAFLTAKGWYPNQFNRLNSSQRQAVGATYSGSYNWDFIVGNRSINTRLSNYWSDQLFAYVYYRNGNRDRYSGKSMTDALLDSLRDGWLRRHR</sequence>
<dbReference type="Gene3D" id="3.40.50.1110">
    <property type="entry name" value="SGNH hydrolase"/>
    <property type="match status" value="1"/>
</dbReference>
<evidence type="ECO:0000313" key="5">
    <source>
        <dbReference type="Proteomes" id="UP000290495"/>
    </source>
</evidence>
<dbReference type="RefSeq" id="WP_004794890.1">
    <property type="nucleotide sequence ID" value="NZ_LR215010.1"/>
</dbReference>
<evidence type="ECO:0000256" key="1">
    <source>
        <dbReference type="SAM" id="MobiDB-lite"/>
    </source>
</evidence>
<evidence type="ECO:0000256" key="2">
    <source>
        <dbReference type="SAM" id="SignalP"/>
    </source>
</evidence>
<keyword evidence="2" id="KW-0732">Signal</keyword>
<evidence type="ECO:0000313" key="4">
    <source>
        <dbReference type="EMBL" id="VEU68942.1"/>
    </source>
</evidence>
<feature type="chain" id="PRO_5019009262" description="F-box domain-containing protein" evidence="2">
    <location>
        <begin position="26"/>
        <end position="3346"/>
    </location>
</feature>
<evidence type="ECO:0000259" key="3">
    <source>
        <dbReference type="PROSITE" id="PS50181"/>
    </source>
</evidence>
<dbReference type="InterPro" id="IPR001087">
    <property type="entry name" value="GDSL"/>
</dbReference>
<gene>
    <name evidence="4" type="ORF">NCTC10146_00405</name>
</gene>
<dbReference type="PROSITE" id="PS51257">
    <property type="entry name" value="PROKAR_LIPOPROTEIN"/>
    <property type="match status" value="1"/>
</dbReference>
<dbReference type="Proteomes" id="UP000290495">
    <property type="component" value="Chromosome"/>
</dbReference>
<dbReference type="SUPFAM" id="SSF52266">
    <property type="entry name" value="SGNH hydrolase"/>
    <property type="match status" value="1"/>
</dbReference>
<dbReference type="EMBL" id="LR215010">
    <property type="protein sequence ID" value="VEU68942.1"/>
    <property type="molecule type" value="Genomic_DNA"/>
</dbReference>
<dbReference type="CDD" id="cd00229">
    <property type="entry name" value="SGNH_hydrolase"/>
    <property type="match status" value="1"/>
</dbReference>
<proteinExistence type="predicted"/>
<dbReference type="InterPro" id="IPR036514">
    <property type="entry name" value="SGNH_hydro_sf"/>
</dbReference>